<protein>
    <submittedName>
        <fullName evidence="1">Uncharacterized protein</fullName>
    </submittedName>
</protein>
<organism evidence="1 2">
    <name type="scientific">Dallia pectoralis</name>
    <name type="common">Alaska blackfish</name>
    <dbReference type="NCBI Taxonomy" id="75939"/>
    <lineage>
        <taxon>Eukaryota</taxon>
        <taxon>Metazoa</taxon>
        <taxon>Chordata</taxon>
        <taxon>Craniata</taxon>
        <taxon>Vertebrata</taxon>
        <taxon>Euteleostomi</taxon>
        <taxon>Actinopterygii</taxon>
        <taxon>Neopterygii</taxon>
        <taxon>Teleostei</taxon>
        <taxon>Protacanthopterygii</taxon>
        <taxon>Esociformes</taxon>
        <taxon>Umbridae</taxon>
        <taxon>Dallia</taxon>
    </lineage>
</organism>
<sequence>MKKSQCQHRVSVTCTSASYTGNPSTSSKNPLSSASFTLLVLLISAIPVCKSVAIQQQRASTDQDQLINQLEDTCSSYLSKDLSFRTPNILGEFCALVLFQKSKDLKPPNNPAKRFLFHYAKQQGVGITEGEVGLLKVKKTCL</sequence>
<gene>
    <name evidence="1" type="ORF">DPEC_G00340330</name>
</gene>
<accession>A0ACC2F529</accession>
<reference evidence="1" key="1">
    <citation type="submission" date="2021-05" db="EMBL/GenBank/DDBJ databases">
        <authorList>
            <person name="Pan Q."/>
            <person name="Jouanno E."/>
            <person name="Zahm M."/>
            <person name="Klopp C."/>
            <person name="Cabau C."/>
            <person name="Louis A."/>
            <person name="Berthelot C."/>
            <person name="Parey E."/>
            <person name="Roest Crollius H."/>
            <person name="Montfort J."/>
            <person name="Robinson-Rechavi M."/>
            <person name="Bouchez O."/>
            <person name="Lampietro C."/>
            <person name="Lopez Roques C."/>
            <person name="Donnadieu C."/>
            <person name="Postlethwait J."/>
            <person name="Bobe J."/>
            <person name="Dillon D."/>
            <person name="Chandos A."/>
            <person name="von Hippel F."/>
            <person name="Guiguen Y."/>
        </authorList>
    </citation>
    <scope>NUCLEOTIDE SEQUENCE</scope>
    <source>
        <strain evidence="1">YG-Jan2019</strain>
    </source>
</reference>
<keyword evidence="2" id="KW-1185">Reference proteome</keyword>
<proteinExistence type="predicted"/>
<dbReference type="Proteomes" id="UP001157502">
    <property type="component" value="Chromosome 34"/>
</dbReference>
<evidence type="ECO:0000313" key="1">
    <source>
        <dbReference type="EMBL" id="KAJ7986481.1"/>
    </source>
</evidence>
<dbReference type="EMBL" id="CM055761">
    <property type="protein sequence ID" value="KAJ7986481.1"/>
    <property type="molecule type" value="Genomic_DNA"/>
</dbReference>
<evidence type="ECO:0000313" key="2">
    <source>
        <dbReference type="Proteomes" id="UP001157502"/>
    </source>
</evidence>
<name>A0ACC2F529_DALPE</name>
<comment type="caution">
    <text evidence="1">The sequence shown here is derived from an EMBL/GenBank/DDBJ whole genome shotgun (WGS) entry which is preliminary data.</text>
</comment>